<dbReference type="AlphaFoldDB" id="A0A7I7RMZ9"/>
<evidence type="ECO:0000256" key="1">
    <source>
        <dbReference type="SAM" id="MobiDB-lite"/>
    </source>
</evidence>
<keyword evidence="2" id="KW-0812">Transmembrane</keyword>
<feature type="compositionally biased region" description="Low complexity" evidence="1">
    <location>
        <begin position="103"/>
        <end position="112"/>
    </location>
</feature>
<evidence type="ECO:0008006" key="5">
    <source>
        <dbReference type="Google" id="ProtNLM"/>
    </source>
</evidence>
<keyword evidence="2" id="KW-0472">Membrane</keyword>
<sequence>MSSSTPPEPGPQENDASVDGIHEPAPDDADTGPLQAQRPSTAAAPDFAGAQRNWSPRFDAPLTVNPRQVKPQRNYKPLIIGAAVVGAVAVLGGLVFWSTRPSQGGAQAPGAGEPTTSTPPEQSAASEDDARLLRQLPKGYRAEACETVPPAESVLAQVNCGRNDDVGGPLSATYSLVGDKAALEAVFNAAVAAATRVNCPGNIQSPVLCPTGVSKTVGGIASAMMRAMPVR</sequence>
<dbReference type="RefSeq" id="WP_163689905.1">
    <property type="nucleotide sequence ID" value="NZ_AP022591.1"/>
</dbReference>
<keyword evidence="4" id="KW-1185">Reference proteome</keyword>
<keyword evidence="2" id="KW-1133">Transmembrane helix</keyword>
<dbReference type="KEGG" id="mcee:MCEL_38160"/>
<protein>
    <recommendedName>
        <fullName evidence="5">Serine/threonine protein kinase</fullName>
    </recommendedName>
</protein>
<feature type="compositionally biased region" description="Polar residues" evidence="1">
    <location>
        <begin position="114"/>
        <end position="125"/>
    </location>
</feature>
<evidence type="ECO:0000256" key="2">
    <source>
        <dbReference type="SAM" id="Phobius"/>
    </source>
</evidence>
<evidence type="ECO:0000313" key="4">
    <source>
        <dbReference type="Proteomes" id="UP000466431"/>
    </source>
</evidence>
<proteinExistence type="predicted"/>
<name>A0A7I7RMZ9_MYCCF</name>
<feature type="compositionally biased region" description="Pro residues" evidence="1">
    <location>
        <begin position="1"/>
        <end position="10"/>
    </location>
</feature>
<organism evidence="3 4">
    <name type="scientific">Mycolicibacterium celeriflavum</name>
    <name type="common">Mycobacterium celeriflavum</name>
    <dbReference type="NCBI Taxonomy" id="1249101"/>
    <lineage>
        <taxon>Bacteria</taxon>
        <taxon>Bacillati</taxon>
        <taxon>Actinomycetota</taxon>
        <taxon>Actinomycetes</taxon>
        <taxon>Mycobacteriales</taxon>
        <taxon>Mycobacteriaceae</taxon>
        <taxon>Mycolicibacterium</taxon>
    </lineage>
</organism>
<feature type="region of interest" description="Disordered" evidence="1">
    <location>
        <begin position="1"/>
        <end position="65"/>
    </location>
</feature>
<feature type="region of interest" description="Disordered" evidence="1">
    <location>
        <begin position="102"/>
        <end position="128"/>
    </location>
</feature>
<feature type="transmembrane region" description="Helical" evidence="2">
    <location>
        <begin position="77"/>
        <end position="97"/>
    </location>
</feature>
<dbReference type="Proteomes" id="UP000466431">
    <property type="component" value="Chromosome"/>
</dbReference>
<accession>A0A7I7RMZ9</accession>
<evidence type="ECO:0000313" key="3">
    <source>
        <dbReference type="EMBL" id="BBY45521.1"/>
    </source>
</evidence>
<dbReference type="EMBL" id="AP022591">
    <property type="protein sequence ID" value="BBY45521.1"/>
    <property type="molecule type" value="Genomic_DNA"/>
</dbReference>
<gene>
    <name evidence="3" type="ORF">MCEL_38160</name>
</gene>
<reference evidence="3 4" key="1">
    <citation type="journal article" date="2019" name="Emerg. Microbes Infect.">
        <title>Comprehensive subspecies identification of 175 nontuberculous mycobacteria species based on 7547 genomic profiles.</title>
        <authorList>
            <person name="Matsumoto Y."/>
            <person name="Kinjo T."/>
            <person name="Motooka D."/>
            <person name="Nabeya D."/>
            <person name="Jung N."/>
            <person name="Uechi K."/>
            <person name="Horii T."/>
            <person name="Iida T."/>
            <person name="Fujita J."/>
            <person name="Nakamura S."/>
        </authorList>
    </citation>
    <scope>NUCLEOTIDE SEQUENCE [LARGE SCALE GENOMIC DNA]</scope>
    <source>
        <strain evidence="3 4">JCM 18439</strain>
    </source>
</reference>